<gene>
    <name evidence="2" type="ORF">EHS25_006828</name>
</gene>
<sequence length="130" mass="14342">MLGLLYVIATIAAMSAGAIPAARDLRQRTYIPPSNITIVLNEYTNYFKKENSDELAVWGNAISSELIPNDEYMLNITFNTFAQVSGWQDTQPVHSLHDETNSPTLFVYPDSPYYGWADGSQGMVIVCGGS</sequence>
<protein>
    <submittedName>
        <fullName evidence="2">Uncharacterized protein</fullName>
    </submittedName>
</protein>
<proteinExistence type="predicted"/>
<evidence type="ECO:0000313" key="2">
    <source>
        <dbReference type="EMBL" id="RSH81471.1"/>
    </source>
</evidence>
<organism evidence="2 3">
    <name type="scientific">Saitozyma podzolica</name>
    <dbReference type="NCBI Taxonomy" id="1890683"/>
    <lineage>
        <taxon>Eukaryota</taxon>
        <taxon>Fungi</taxon>
        <taxon>Dikarya</taxon>
        <taxon>Basidiomycota</taxon>
        <taxon>Agaricomycotina</taxon>
        <taxon>Tremellomycetes</taxon>
        <taxon>Tremellales</taxon>
        <taxon>Trimorphomycetaceae</taxon>
        <taxon>Saitozyma</taxon>
    </lineage>
</organism>
<evidence type="ECO:0000313" key="3">
    <source>
        <dbReference type="Proteomes" id="UP000279259"/>
    </source>
</evidence>
<reference evidence="2 3" key="1">
    <citation type="submission" date="2018-11" db="EMBL/GenBank/DDBJ databases">
        <title>Genome sequence of Saitozyma podzolica DSM 27192.</title>
        <authorList>
            <person name="Aliyu H."/>
            <person name="Gorte O."/>
            <person name="Ochsenreither K."/>
        </authorList>
    </citation>
    <scope>NUCLEOTIDE SEQUENCE [LARGE SCALE GENOMIC DNA]</scope>
    <source>
        <strain evidence="2 3">DSM 27192</strain>
    </source>
</reference>
<feature type="chain" id="PRO_5019238674" evidence="1">
    <location>
        <begin position="19"/>
        <end position="130"/>
    </location>
</feature>
<dbReference type="Proteomes" id="UP000279259">
    <property type="component" value="Unassembled WGS sequence"/>
</dbReference>
<dbReference type="EMBL" id="RSCD01000030">
    <property type="protein sequence ID" value="RSH81471.1"/>
    <property type="molecule type" value="Genomic_DNA"/>
</dbReference>
<dbReference type="AlphaFoldDB" id="A0A427XRR3"/>
<feature type="signal peptide" evidence="1">
    <location>
        <begin position="1"/>
        <end position="18"/>
    </location>
</feature>
<keyword evidence="1" id="KW-0732">Signal</keyword>
<accession>A0A427XRR3</accession>
<dbReference type="OrthoDB" id="10308489at2759"/>
<comment type="caution">
    <text evidence="2">The sequence shown here is derived from an EMBL/GenBank/DDBJ whole genome shotgun (WGS) entry which is preliminary data.</text>
</comment>
<keyword evidence="3" id="KW-1185">Reference proteome</keyword>
<name>A0A427XRR3_9TREE</name>
<evidence type="ECO:0000256" key="1">
    <source>
        <dbReference type="SAM" id="SignalP"/>
    </source>
</evidence>